<gene>
    <name evidence="5" type="ORF">CSA56_03505</name>
</gene>
<dbReference type="InterPro" id="IPR000182">
    <property type="entry name" value="GNAT_dom"/>
</dbReference>
<reference evidence="5 6" key="1">
    <citation type="submission" date="2017-10" db="EMBL/GenBank/DDBJ databases">
        <title>Novel microbial diversity and functional potential in the marine mammal oral microbiome.</title>
        <authorList>
            <person name="Dudek N.K."/>
            <person name="Sun C.L."/>
            <person name="Burstein D."/>
            <person name="Kantor R.S."/>
            <person name="Aliaga Goltsman D.S."/>
            <person name="Bik E.M."/>
            <person name="Thomas B.C."/>
            <person name="Banfield J.F."/>
            <person name="Relman D.A."/>
        </authorList>
    </citation>
    <scope>NUCLEOTIDE SEQUENCE [LARGE SCALE GENOMIC DNA]</scope>
    <source>
        <strain evidence="5">DOLJORAL78_47_16</strain>
    </source>
</reference>
<dbReference type="Gene3D" id="3.40.630.30">
    <property type="match status" value="1"/>
</dbReference>
<evidence type="ECO:0000313" key="6">
    <source>
        <dbReference type="Proteomes" id="UP000230821"/>
    </source>
</evidence>
<dbReference type="PANTHER" id="PTHR43792">
    <property type="entry name" value="GNAT FAMILY, PUTATIVE (AFU_ORTHOLOGUE AFUA_3G00765)-RELATED-RELATED"/>
    <property type="match status" value="1"/>
</dbReference>
<comment type="similarity">
    <text evidence="3">Belongs to the acetyltransferase family. RimJ subfamily.</text>
</comment>
<dbReference type="PROSITE" id="PS51186">
    <property type="entry name" value="GNAT"/>
    <property type="match status" value="1"/>
</dbReference>
<sequence length="172" mass="19948">MKFLKESQQVKLRRPLPNDSQEFTALMRQSQELHYPWVSPPKTEEAFEKYLQTRQKPQNDGFLVCHAATEHIMGVINLNEIVRGCFHSAYLGYYIGSPYAGQGYMQEALALVIVYAFQELELHRLEANIQPANATSIALVKRCGFQREGFSPRYLKIDGDWRDHERWAILVD</sequence>
<organism evidence="5 6">
    <name type="scientific">candidate division KSB3 bacterium</name>
    <dbReference type="NCBI Taxonomy" id="2044937"/>
    <lineage>
        <taxon>Bacteria</taxon>
        <taxon>candidate division KSB3</taxon>
    </lineage>
</organism>
<keyword evidence="1" id="KW-0808">Transferase</keyword>
<dbReference type="InterPro" id="IPR016181">
    <property type="entry name" value="Acyl_CoA_acyltransferase"/>
</dbReference>
<protein>
    <recommendedName>
        <fullName evidence="4">N-acetyltransferase domain-containing protein</fullName>
    </recommendedName>
</protein>
<dbReference type="PANTHER" id="PTHR43792:SF8">
    <property type="entry name" value="[RIBOSOMAL PROTEIN US5]-ALANINE N-ACETYLTRANSFERASE"/>
    <property type="match status" value="1"/>
</dbReference>
<evidence type="ECO:0000256" key="2">
    <source>
        <dbReference type="ARBA" id="ARBA00023315"/>
    </source>
</evidence>
<accession>A0A2G6KJ10</accession>
<dbReference type="Proteomes" id="UP000230821">
    <property type="component" value="Unassembled WGS sequence"/>
</dbReference>
<proteinExistence type="inferred from homology"/>
<name>A0A2G6KJ10_9BACT</name>
<evidence type="ECO:0000256" key="3">
    <source>
        <dbReference type="ARBA" id="ARBA00038502"/>
    </source>
</evidence>
<evidence type="ECO:0000259" key="4">
    <source>
        <dbReference type="PROSITE" id="PS51186"/>
    </source>
</evidence>
<evidence type="ECO:0000256" key="1">
    <source>
        <dbReference type="ARBA" id="ARBA00022679"/>
    </source>
</evidence>
<dbReference type="GO" id="GO:0005737">
    <property type="term" value="C:cytoplasm"/>
    <property type="evidence" value="ECO:0007669"/>
    <property type="project" value="TreeGrafter"/>
</dbReference>
<keyword evidence="2" id="KW-0012">Acyltransferase</keyword>
<dbReference type="SUPFAM" id="SSF55729">
    <property type="entry name" value="Acyl-CoA N-acyltransferases (Nat)"/>
    <property type="match status" value="1"/>
</dbReference>
<comment type="caution">
    <text evidence="5">The sequence shown here is derived from an EMBL/GenBank/DDBJ whole genome shotgun (WGS) entry which is preliminary data.</text>
</comment>
<dbReference type="EMBL" id="PDSK01000038">
    <property type="protein sequence ID" value="PIE35634.1"/>
    <property type="molecule type" value="Genomic_DNA"/>
</dbReference>
<feature type="domain" description="N-acetyltransferase" evidence="4">
    <location>
        <begin position="10"/>
        <end position="172"/>
    </location>
</feature>
<dbReference type="Pfam" id="PF13302">
    <property type="entry name" value="Acetyltransf_3"/>
    <property type="match status" value="1"/>
</dbReference>
<dbReference type="AlphaFoldDB" id="A0A2G6KJ10"/>
<evidence type="ECO:0000313" key="5">
    <source>
        <dbReference type="EMBL" id="PIE35634.1"/>
    </source>
</evidence>
<dbReference type="InterPro" id="IPR051531">
    <property type="entry name" value="N-acetyltransferase"/>
</dbReference>
<dbReference type="GO" id="GO:0008999">
    <property type="term" value="F:protein-N-terminal-alanine acetyltransferase activity"/>
    <property type="evidence" value="ECO:0007669"/>
    <property type="project" value="TreeGrafter"/>
</dbReference>